<dbReference type="Proteomes" id="UP000275846">
    <property type="component" value="Unassembled WGS sequence"/>
</dbReference>
<sequence length="250" mass="28441">MHPRSQRWQLLDYDPIRMRDRPDVLITKVIRDADGWTDHHLTTIRASQLSDVGINYATVETRWCQLRNVIQSTALEVLGRARSIHQDLFDDNDGDINNLLAEENGLHKAYMDLRHPPSFVIMRVATATVHDLLFADECALNTTTEENLQRSIDLFDTGCANFGLTISTAKKVVSHKLPSGAEYNAHQINVNGAQLKKVKTFGYLRSTLSRNTRIDDEVAQRISKASQAFSWLQASMWNRHGINLNTKLKM</sequence>
<dbReference type="WBParaSite" id="SSLN_0000935401-mRNA-1">
    <property type="protein sequence ID" value="SSLN_0000935401-mRNA-1"/>
    <property type="gene ID" value="SSLN_0000935401"/>
</dbReference>
<dbReference type="OrthoDB" id="425014at2759"/>
<gene>
    <name evidence="1" type="ORF">SSLN_LOCUS9010</name>
</gene>
<evidence type="ECO:0000313" key="3">
    <source>
        <dbReference type="WBParaSite" id="SSLN_0000935401-mRNA-1"/>
    </source>
</evidence>
<evidence type="ECO:0000313" key="1">
    <source>
        <dbReference type="EMBL" id="VDL95395.1"/>
    </source>
</evidence>
<dbReference type="PANTHER" id="PTHR47027:SF26">
    <property type="entry name" value="REVERSE TRANSCRIPTASE DOMAIN-CONTAINING PROTEIN"/>
    <property type="match status" value="1"/>
</dbReference>
<reference evidence="3" key="1">
    <citation type="submission" date="2016-06" db="UniProtKB">
        <authorList>
            <consortium name="WormBaseParasite"/>
        </authorList>
    </citation>
    <scope>IDENTIFICATION</scope>
</reference>
<dbReference type="AlphaFoldDB" id="A0A183SXR2"/>
<accession>A0A183SXR2</accession>
<proteinExistence type="predicted"/>
<dbReference type="EMBL" id="UYSU01034980">
    <property type="protein sequence ID" value="VDL95395.1"/>
    <property type="molecule type" value="Genomic_DNA"/>
</dbReference>
<keyword evidence="2" id="KW-1185">Reference proteome</keyword>
<reference evidence="1 2" key="2">
    <citation type="submission" date="2018-11" db="EMBL/GenBank/DDBJ databases">
        <authorList>
            <consortium name="Pathogen Informatics"/>
        </authorList>
    </citation>
    <scope>NUCLEOTIDE SEQUENCE [LARGE SCALE GENOMIC DNA]</scope>
    <source>
        <strain evidence="1 2">NST_G2</strain>
    </source>
</reference>
<name>A0A183SXR2_SCHSO</name>
<organism evidence="3">
    <name type="scientific">Schistocephalus solidus</name>
    <name type="common">Tapeworm</name>
    <dbReference type="NCBI Taxonomy" id="70667"/>
    <lineage>
        <taxon>Eukaryota</taxon>
        <taxon>Metazoa</taxon>
        <taxon>Spiralia</taxon>
        <taxon>Lophotrochozoa</taxon>
        <taxon>Platyhelminthes</taxon>
        <taxon>Cestoda</taxon>
        <taxon>Eucestoda</taxon>
        <taxon>Diphyllobothriidea</taxon>
        <taxon>Diphyllobothriidae</taxon>
        <taxon>Schistocephalus</taxon>
    </lineage>
</organism>
<evidence type="ECO:0000313" key="2">
    <source>
        <dbReference type="Proteomes" id="UP000275846"/>
    </source>
</evidence>
<dbReference type="PANTHER" id="PTHR47027">
    <property type="entry name" value="REVERSE TRANSCRIPTASE DOMAIN-CONTAINING PROTEIN"/>
    <property type="match status" value="1"/>
</dbReference>
<protein>
    <submittedName>
        <fullName evidence="3">Reverse transcriptase domain-containing protein</fullName>
    </submittedName>
</protein>